<evidence type="ECO:0000313" key="3">
    <source>
        <dbReference type="EMBL" id="TXD34417.1"/>
    </source>
</evidence>
<organism evidence="3 4">
    <name type="scientific">Lujinxingia vulgaris</name>
    <dbReference type="NCBI Taxonomy" id="2600176"/>
    <lineage>
        <taxon>Bacteria</taxon>
        <taxon>Deltaproteobacteria</taxon>
        <taxon>Bradymonadales</taxon>
        <taxon>Lujinxingiaceae</taxon>
        <taxon>Lujinxingia</taxon>
    </lineage>
</organism>
<comment type="caution">
    <text evidence="3">The sequence shown here is derived from an EMBL/GenBank/DDBJ whole genome shotgun (WGS) entry which is preliminary data.</text>
</comment>
<reference evidence="3 4" key="1">
    <citation type="submission" date="2019-08" db="EMBL/GenBank/DDBJ databases">
        <title>Bradymonadales sp. TMQ4.</title>
        <authorList>
            <person name="Liang Q."/>
        </authorList>
    </citation>
    <scope>NUCLEOTIDE SEQUENCE [LARGE SCALE GENOMIC DNA]</scope>
    <source>
        <strain evidence="3 4">TMQ4</strain>
    </source>
</reference>
<sequence>MDFYEEMPVKRAGGSSGNAWKRSSLLSVAMLAGALLLGACERSPASTQEGEEAPGTEIAEGEAQQQGASAPATTQEAGDEGGETLPAGWSQLEAERLSPDQQSQLERARQARQALASTLMGRVMGVVQEKGAPAAVEVCHREAGVLTAEVGREHGVRIGRFSEKLRNADNQPPQWAAAMANEAGEERVGVGPQQELAVLSPIRIAAPCLTCHGERESLAPQVARAIETYYPEDRATGYAEGDLRGWFWVEVPGS</sequence>
<dbReference type="Pfam" id="PF11845">
    <property type="entry name" value="Tll0287-like"/>
    <property type="match status" value="1"/>
</dbReference>
<dbReference type="InterPro" id="IPR021796">
    <property type="entry name" value="Tll0287-like_dom"/>
</dbReference>
<evidence type="ECO:0000256" key="1">
    <source>
        <dbReference type="SAM" id="MobiDB-lite"/>
    </source>
</evidence>
<protein>
    <submittedName>
        <fullName evidence="3">DUF3365 domain-containing protein</fullName>
    </submittedName>
</protein>
<dbReference type="AlphaFoldDB" id="A0A5C6XAU5"/>
<accession>A0A5C6XAU5</accession>
<dbReference type="Proteomes" id="UP000321412">
    <property type="component" value="Unassembled WGS sequence"/>
</dbReference>
<dbReference type="EMBL" id="VOSM01000013">
    <property type="protein sequence ID" value="TXD34417.1"/>
    <property type="molecule type" value="Genomic_DNA"/>
</dbReference>
<feature type="domain" description="Tll0287-like" evidence="2">
    <location>
        <begin position="110"/>
        <end position="252"/>
    </location>
</feature>
<name>A0A5C6XAU5_9DELT</name>
<feature type="compositionally biased region" description="Low complexity" evidence="1">
    <location>
        <begin position="55"/>
        <end position="68"/>
    </location>
</feature>
<evidence type="ECO:0000313" key="4">
    <source>
        <dbReference type="Proteomes" id="UP000321412"/>
    </source>
</evidence>
<evidence type="ECO:0000259" key="2">
    <source>
        <dbReference type="Pfam" id="PF11845"/>
    </source>
</evidence>
<keyword evidence="4" id="KW-1185">Reference proteome</keyword>
<proteinExistence type="predicted"/>
<gene>
    <name evidence="3" type="ORF">FRC98_18565</name>
</gene>
<dbReference type="OrthoDB" id="9797588at2"/>
<feature type="region of interest" description="Disordered" evidence="1">
    <location>
        <begin position="42"/>
        <end position="86"/>
    </location>
</feature>